<proteinExistence type="predicted"/>
<dbReference type="Proteomes" id="UP000054928">
    <property type="component" value="Unassembled WGS sequence"/>
</dbReference>
<evidence type="ECO:0000313" key="2">
    <source>
        <dbReference type="Proteomes" id="UP000054928"/>
    </source>
</evidence>
<dbReference type="AlphaFoldDB" id="A0A0P1B762"/>
<sequence length="107" mass="12070">MVFVQVRLAFRPSIAKRIGSMSCSICSRLDDPRCTDPSQADYEEQDLMTAKLLFGIRSKAPVKMTNSYVMSIPFLLAESFKWLNLDQQISYQNCRALVEAGRAISLS</sequence>
<dbReference type="EMBL" id="CCYD01003101">
    <property type="protein sequence ID" value="CEG50245.1"/>
    <property type="molecule type" value="Genomic_DNA"/>
</dbReference>
<protein>
    <submittedName>
        <fullName evidence="1">Uncharacterized protein</fullName>
    </submittedName>
</protein>
<accession>A0A0P1B762</accession>
<reference evidence="2" key="1">
    <citation type="submission" date="2014-09" db="EMBL/GenBank/DDBJ databases">
        <authorList>
            <person name="Sharma Rahul"/>
            <person name="Thines Marco"/>
        </authorList>
    </citation>
    <scope>NUCLEOTIDE SEQUENCE [LARGE SCALE GENOMIC DNA]</scope>
</reference>
<organism evidence="1 2">
    <name type="scientific">Plasmopara halstedii</name>
    <name type="common">Downy mildew of sunflower</name>
    <dbReference type="NCBI Taxonomy" id="4781"/>
    <lineage>
        <taxon>Eukaryota</taxon>
        <taxon>Sar</taxon>
        <taxon>Stramenopiles</taxon>
        <taxon>Oomycota</taxon>
        <taxon>Peronosporomycetes</taxon>
        <taxon>Peronosporales</taxon>
        <taxon>Peronosporaceae</taxon>
        <taxon>Plasmopara</taxon>
    </lineage>
</organism>
<dbReference type="RefSeq" id="XP_024586614.1">
    <property type="nucleotide sequence ID" value="XM_024721524.1"/>
</dbReference>
<dbReference type="GeneID" id="36403024"/>
<name>A0A0P1B762_PLAHL</name>
<keyword evidence="2" id="KW-1185">Reference proteome</keyword>
<evidence type="ECO:0000313" key="1">
    <source>
        <dbReference type="EMBL" id="CEG50245.1"/>
    </source>
</evidence>